<feature type="active site" description="Proton donor" evidence="12">
    <location>
        <position position="116"/>
    </location>
</feature>
<dbReference type="GO" id="GO:0019277">
    <property type="term" value="P:UDP-N-acetylgalactosamine biosynthetic process"/>
    <property type="evidence" value="ECO:0007669"/>
    <property type="project" value="InterPro"/>
</dbReference>
<feature type="binding site" evidence="12">
    <location>
        <position position="327"/>
    </location>
    <ligand>
        <name>UDP-N-acetyl-alpha-D-glucosamine</name>
        <dbReference type="ChEBI" id="CHEBI:57705"/>
    </ligand>
</feature>
<dbReference type="InterPro" id="IPR005750">
    <property type="entry name" value="UDP_GlcNAc_COvinyl_MurA"/>
</dbReference>
<comment type="caution">
    <text evidence="14">The sequence shown here is derived from an EMBL/GenBank/DDBJ whole genome shotgun (WGS) entry which is preliminary data.</text>
</comment>
<dbReference type="InterPro" id="IPR013792">
    <property type="entry name" value="RNA3'P_cycl/enolpyr_Trfase_a/b"/>
</dbReference>
<feature type="binding site" evidence="12">
    <location>
        <position position="305"/>
    </location>
    <ligand>
        <name>UDP-N-acetyl-alpha-D-glucosamine</name>
        <dbReference type="ChEBI" id="CHEBI:57705"/>
    </ligand>
</feature>
<comment type="function">
    <text evidence="12">Cell wall formation. Adds enolpyruvyl to UDP-N-acetylglucosamine.</text>
</comment>
<keyword evidence="12" id="KW-0670">Pyruvate</keyword>
<feature type="binding site" evidence="12">
    <location>
        <begin position="121"/>
        <end position="125"/>
    </location>
    <ligand>
        <name>UDP-N-acetyl-alpha-D-glucosamine</name>
        <dbReference type="ChEBI" id="CHEBI:57705"/>
    </ligand>
</feature>
<evidence type="ECO:0000256" key="12">
    <source>
        <dbReference type="HAMAP-Rule" id="MF_00111"/>
    </source>
</evidence>
<evidence type="ECO:0000256" key="11">
    <source>
        <dbReference type="ARBA" id="ARBA00047527"/>
    </source>
</evidence>
<dbReference type="EC" id="2.5.1.7" evidence="12"/>
<dbReference type="InterPro" id="IPR050068">
    <property type="entry name" value="MurA_subfamily"/>
</dbReference>
<evidence type="ECO:0000259" key="13">
    <source>
        <dbReference type="Pfam" id="PF00275"/>
    </source>
</evidence>
<feature type="binding site" evidence="12">
    <location>
        <position position="92"/>
    </location>
    <ligand>
        <name>UDP-N-acetyl-alpha-D-glucosamine</name>
        <dbReference type="ChEBI" id="CHEBI:57705"/>
    </ligand>
</feature>
<proteinExistence type="inferred from homology"/>
<evidence type="ECO:0000256" key="4">
    <source>
        <dbReference type="ARBA" id="ARBA00022618"/>
    </source>
</evidence>
<reference evidence="14" key="2">
    <citation type="submission" date="2021-04" db="EMBL/GenBank/DDBJ databases">
        <authorList>
            <person name="Gilroy R."/>
        </authorList>
    </citation>
    <scope>NUCLEOTIDE SEQUENCE</scope>
    <source>
        <strain evidence="14">CHK195-6426</strain>
    </source>
</reference>
<organism evidence="14 15">
    <name type="scientific">Candidatus Acetatifactor stercoripullorum</name>
    <dbReference type="NCBI Taxonomy" id="2838414"/>
    <lineage>
        <taxon>Bacteria</taxon>
        <taxon>Bacillati</taxon>
        <taxon>Bacillota</taxon>
        <taxon>Clostridia</taxon>
        <taxon>Lachnospirales</taxon>
        <taxon>Lachnospiraceae</taxon>
        <taxon>Acetatifactor</taxon>
    </lineage>
</organism>
<evidence type="ECO:0000313" key="14">
    <source>
        <dbReference type="EMBL" id="HIW81965.1"/>
    </source>
</evidence>
<dbReference type="GO" id="GO:0071555">
    <property type="term" value="P:cell wall organization"/>
    <property type="evidence" value="ECO:0007669"/>
    <property type="project" value="UniProtKB-KW"/>
</dbReference>
<comment type="caution">
    <text evidence="12">Lacks conserved residue(s) required for the propagation of feature annotation.</text>
</comment>
<evidence type="ECO:0000256" key="10">
    <source>
        <dbReference type="ARBA" id="ARBA00038367"/>
    </source>
</evidence>
<sequence length="417" mass="44267">MNSIQIQGGVALQGKVRIQGSKNAALPILAATLLTKETSCIHNCPRIADVHRMVSLLRSLGCQVVWGEDGLRVNALEVCGRDMQGEAITGMRSSLCLLGALIGRCGQVEMEYPGGCVIGKRPIDLHLGALEQMGVCFICEDGKLKGRAEALHGADIRLPFPSVGATENILLAAVAAEGDTRIMGAAMEPEVTELVRYLTGCGARIEGAGTDTLKIQGGQTLYGTDFRICSDRIVAGTYLFACIAAGGSVLLEDAPVKQLEAVLQTAQEMGAGLCVAKEGIYVQAPRRPKSLSHIKTAPYPGFPTDLQSMALAVMTVGDGQSRIEETIFENRFRAAKELKAMGADITLLDERTVLVRGVEKLSGTAVEARELRGGAALVIAGLMAEGTTRVNGCSYIYRGYENICKDLRELGARIVSA</sequence>
<dbReference type="InterPro" id="IPR036968">
    <property type="entry name" value="Enolpyruvate_Tfrase_sf"/>
</dbReference>
<dbReference type="EMBL" id="DXGH01000057">
    <property type="protein sequence ID" value="HIW81965.1"/>
    <property type="molecule type" value="Genomic_DNA"/>
</dbReference>
<keyword evidence="6 12" id="KW-0133">Cell shape</keyword>
<protein>
    <recommendedName>
        <fullName evidence="12">UDP-N-acetylglucosamine 1-carboxyvinyltransferase</fullName>
        <ecNumber evidence="12">2.5.1.7</ecNumber>
    </recommendedName>
    <alternativeName>
        <fullName evidence="12">Enoylpyruvate transferase</fullName>
    </alternativeName>
    <alternativeName>
        <fullName evidence="12">UDP-N-acetylglucosamine enolpyruvyl transferase</fullName>
        <shortName evidence="12">EPT</shortName>
    </alternativeName>
</protein>
<comment type="pathway">
    <text evidence="2 12">Cell wall biogenesis; peptidoglycan biosynthesis.</text>
</comment>
<dbReference type="NCBIfam" id="NF006873">
    <property type="entry name" value="PRK09369.1"/>
    <property type="match status" value="1"/>
</dbReference>
<dbReference type="Pfam" id="PF00275">
    <property type="entry name" value="EPSP_synthase"/>
    <property type="match status" value="1"/>
</dbReference>
<evidence type="ECO:0000256" key="6">
    <source>
        <dbReference type="ARBA" id="ARBA00022960"/>
    </source>
</evidence>
<keyword evidence="4 12" id="KW-0132">Cell division</keyword>
<feature type="binding site" evidence="12">
    <location>
        <begin position="22"/>
        <end position="23"/>
    </location>
    <ligand>
        <name>phosphoenolpyruvate</name>
        <dbReference type="ChEBI" id="CHEBI:58702"/>
    </ligand>
</feature>
<evidence type="ECO:0000256" key="3">
    <source>
        <dbReference type="ARBA" id="ARBA00022490"/>
    </source>
</evidence>
<dbReference type="SUPFAM" id="SSF55205">
    <property type="entry name" value="EPT/RTPC-like"/>
    <property type="match status" value="1"/>
</dbReference>
<dbReference type="GO" id="GO:0008760">
    <property type="term" value="F:UDP-N-acetylglucosamine 1-carboxyvinyltransferase activity"/>
    <property type="evidence" value="ECO:0007669"/>
    <property type="project" value="UniProtKB-UniRule"/>
</dbReference>
<dbReference type="HAMAP" id="MF_00111">
    <property type="entry name" value="MurA"/>
    <property type="match status" value="1"/>
</dbReference>
<reference evidence="14" key="1">
    <citation type="journal article" date="2021" name="PeerJ">
        <title>Extensive microbial diversity within the chicken gut microbiome revealed by metagenomics and culture.</title>
        <authorList>
            <person name="Gilroy R."/>
            <person name="Ravi A."/>
            <person name="Getino M."/>
            <person name="Pursley I."/>
            <person name="Horton D.L."/>
            <person name="Alikhan N.F."/>
            <person name="Baker D."/>
            <person name="Gharbi K."/>
            <person name="Hall N."/>
            <person name="Watson M."/>
            <person name="Adriaenssens E.M."/>
            <person name="Foster-Nyarko E."/>
            <person name="Jarju S."/>
            <person name="Secka A."/>
            <person name="Antonio M."/>
            <person name="Oren A."/>
            <person name="Chaudhuri R.R."/>
            <person name="La Ragione R."/>
            <person name="Hildebrand F."/>
            <person name="Pallen M.J."/>
        </authorList>
    </citation>
    <scope>NUCLEOTIDE SEQUENCE</scope>
    <source>
        <strain evidence="14">CHK195-6426</strain>
    </source>
</reference>
<keyword evidence="7 12" id="KW-0573">Peptidoglycan synthesis</keyword>
<accession>A0A9D1R6V5</accession>
<gene>
    <name evidence="12 14" type="primary">murA</name>
    <name evidence="14" type="ORF">H9742_10715</name>
</gene>
<keyword evidence="3 12" id="KW-0963">Cytoplasm</keyword>
<keyword evidence="8 12" id="KW-0131">Cell cycle</keyword>
<feature type="modified residue" description="2-(S-cysteinyl)pyruvic acid O-phosphothioketal" evidence="12">
    <location>
        <position position="116"/>
    </location>
</feature>
<dbReference type="GO" id="GO:0051301">
    <property type="term" value="P:cell division"/>
    <property type="evidence" value="ECO:0007669"/>
    <property type="project" value="UniProtKB-KW"/>
</dbReference>
<dbReference type="GO" id="GO:0005737">
    <property type="term" value="C:cytoplasm"/>
    <property type="evidence" value="ECO:0007669"/>
    <property type="project" value="UniProtKB-SubCell"/>
</dbReference>
<dbReference type="CDD" id="cd01555">
    <property type="entry name" value="UdpNAET"/>
    <property type="match status" value="1"/>
</dbReference>
<dbReference type="NCBIfam" id="TIGR01072">
    <property type="entry name" value="murA"/>
    <property type="match status" value="1"/>
</dbReference>
<feature type="domain" description="Enolpyruvate transferase" evidence="13">
    <location>
        <begin position="7"/>
        <end position="406"/>
    </location>
</feature>
<dbReference type="Gene3D" id="3.65.10.10">
    <property type="entry name" value="Enolpyruvate transferase domain"/>
    <property type="match status" value="2"/>
</dbReference>
<evidence type="ECO:0000256" key="5">
    <source>
        <dbReference type="ARBA" id="ARBA00022679"/>
    </source>
</evidence>
<dbReference type="Proteomes" id="UP000824265">
    <property type="component" value="Unassembled WGS sequence"/>
</dbReference>
<keyword evidence="5 12" id="KW-0808">Transferase</keyword>
<comment type="catalytic activity">
    <reaction evidence="11 12">
        <text>phosphoenolpyruvate + UDP-N-acetyl-alpha-D-glucosamine = UDP-N-acetyl-3-O-(1-carboxyvinyl)-alpha-D-glucosamine + phosphate</text>
        <dbReference type="Rhea" id="RHEA:18681"/>
        <dbReference type="ChEBI" id="CHEBI:43474"/>
        <dbReference type="ChEBI" id="CHEBI:57705"/>
        <dbReference type="ChEBI" id="CHEBI:58702"/>
        <dbReference type="ChEBI" id="CHEBI:68483"/>
        <dbReference type="EC" id="2.5.1.7"/>
    </reaction>
</comment>
<name>A0A9D1R6V5_9FIRM</name>
<evidence type="ECO:0000256" key="2">
    <source>
        <dbReference type="ARBA" id="ARBA00004752"/>
    </source>
</evidence>
<dbReference type="GO" id="GO:0009252">
    <property type="term" value="P:peptidoglycan biosynthetic process"/>
    <property type="evidence" value="ECO:0007669"/>
    <property type="project" value="UniProtKB-UniRule"/>
</dbReference>
<dbReference type="AlphaFoldDB" id="A0A9D1R6V5"/>
<keyword evidence="9 12" id="KW-0961">Cell wall biogenesis/degradation</keyword>
<evidence type="ECO:0000313" key="15">
    <source>
        <dbReference type="Proteomes" id="UP000824265"/>
    </source>
</evidence>
<dbReference type="RefSeq" id="WP_318702589.1">
    <property type="nucleotide sequence ID" value="NZ_CALWMU010000008.1"/>
</dbReference>
<dbReference type="PANTHER" id="PTHR43783">
    <property type="entry name" value="UDP-N-ACETYLGLUCOSAMINE 1-CARBOXYVINYLTRANSFERASE"/>
    <property type="match status" value="1"/>
</dbReference>
<comment type="subcellular location">
    <subcellularLocation>
        <location evidence="1 12">Cytoplasm</location>
    </subcellularLocation>
</comment>
<evidence type="ECO:0000256" key="8">
    <source>
        <dbReference type="ARBA" id="ARBA00023306"/>
    </source>
</evidence>
<evidence type="ECO:0000256" key="9">
    <source>
        <dbReference type="ARBA" id="ARBA00023316"/>
    </source>
</evidence>
<dbReference type="InterPro" id="IPR001986">
    <property type="entry name" value="Enolpyruvate_Tfrase_dom"/>
</dbReference>
<evidence type="ECO:0000256" key="1">
    <source>
        <dbReference type="ARBA" id="ARBA00004496"/>
    </source>
</evidence>
<dbReference type="GO" id="GO:0008360">
    <property type="term" value="P:regulation of cell shape"/>
    <property type="evidence" value="ECO:0007669"/>
    <property type="project" value="UniProtKB-KW"/>
</dbReference>
<comment type="similarity">
    <text evidence="10 12">Belongs to the EPSP synthase family. MurA subfamily.</text>
</comment>
<dbReference type="PANTHER" id="PTHR43783:SF1">
    <property type="entry name" value="UDP-N-ACETYLGLUCOSAMINE 1-CARBOXYVINYLTRANSFERASE"/>
    <property type="match status" value="1"/>
</dbReference>
<evidence type="ECO:0000256" key="7">
    <source>
        <dbReference type="ARBA" id="ARBA00022984"/>
    </source>
</evidence>